<feature type="region of interest" description="Disordered" evidence="1">
    <location>
        <begin position="1"/>
        <end position="21"/>
    </location>
</feature>
<dbReference type="RefSeq" id="WP_169491566.1">
    <property type="nucleotide sequence ID" value="NZ_JABBGM010000001.1"/>
</dbReference>
<evidence type="ECO:0000313" key="3">
    <source>
        <dbReference type="Proteomes" id="UP000583556"/>
    </source>
</evidence>
<organism evidence="2 3">
    <name type="scientific">Novosphingobium olei</name>
    <dbReference type="NCBI Taxonomy" id="2728851"/>
    <lineage>
        <taxon>Bacteria</taxon>
        <taxon>Pseudomonadati</taxon>
        <taxon>Pseudomonadota</taxon>
        <taxon>Alphaproteobacteria</taxon>
        <taxon>Sphingomonadales</taxon>
        <taxon>Sphingomonadaceae</taxon>
        <taxon>Novosphingobium</taxon>
    </lineage>
</organism>
<keyword evidence="3" id="KW-1185">Reference proteome</keyword>
<name>A0A7Y0BKT5_9SPHN</name>
<proteinExistence type="predicted"/>
<accession>A0A7Y0BKT5</accession>
<sequence length="194" mass="21114">MDEGTPSSQRPDRSARRAPRPLDAARLDELALAYVARFATSAGKLADYLKRKLRERGWEGEEAPDVAAIVARMVALRYVDDAVFARAKGQGLLRRGYGARRIGQALGAAGIGEGLRDDGLGSARERREAALVMARKRRFGPFGRDSGGGRHDPAAREKQVAAMLRAGHPLASARAMVDARTIEEAESWVDEDFD</sequence>
<dbReference type="EMBL" id="JABBGM010000001">
    <property type="protein sequence ID" value="NML92306.1"/>
    <property type="molecule type" value="Genomic_DNA"/>
</dbReference>
<reference evidence="2 3" key="1">
    <citation type="submission" date="2020-04" db="EMBL/GenBank/DDBJ databases">
        <title>Novosphingobium sp. TW-4 isolated from soil.</title>
        <authorList>
            <person name="Dahal R.H."/>
            <person name="Chaudhary D.K."/>
        </authorList>
    </citation>
    <scope>NUCLEOTIDE SEQUENCE [LARGE SCALE GENOMIC DNA]</scope>
    <source>
        <strain evidence="2 3">TW-4</strain>
    </source>
</reference>
<dbReference type="Proteomes" id="UP000583556">
    <property type="component" value="Unassembled WGS sequence"/>
</dbReference>
<dbReference type="AlphaFoldDB" id="A0A7Y0BKT5"/>
<gene>
    <name evidence="2" type="ORF">HHL27_01295</name>
</gene>
<protein>
    <submittedName>
        <fullName evidence="2">RecX family transcriptional regulator</fullName>
    </submittedName>
</protein>
<evidence type="ECO:0000256" key="1">
    <source>
        <dbReference type="SAM" id="MobiDB-lite"/>
    </source>
</evidence>
<evidence type="ECO:0000313" key="2">
    <source>
        <dbReference type="EMBL" id="NML92306.1"/>
    </source>
</evidence>
<comment type="caution">
    <text evidence="2">The sequence shown here is derived from an EMBL/GenBank/DDBJ whole genome shotgun (WGS) entry which is preliminary data.</text>
</comment>